<keyword evidence="3 4" id="KW-0472">Membrane</keyword>
<proteinExistence type="inferred from homology"/>
<dbReference type="PANTHER" id="PTHR22550:SF5">
    <property type="entry name" value="LEUCINE ZIPPER PROTEIN 4"/>
    <property type="match status" value="1"/>
</dbReference>
<evidence type="ECO:0000256" key="5">
    <source>
        <dbReference type="SAM" id="Phobius"/>
    </source>
</evidence>
<evidence type="ECO:0000256" key="3">
    <source>
        <dbReference type="ARBA" id="ARBA00023136"/>
    </source>
</evidence>
<dbReference type="GO" id="GO:0005886">
    <property type="term" value="C:plasma membrane"/>
    <property type="evidence" value="ECO:0007669"/>
    <property type="project" value="UniProtKB-SubCell"/>
</dbReference>
<comment type="subcellular location">
    <subcellularLocation>
        <location evidence="4">Cell membrane</location>
    </subcellularLocation>
    <subcellularLocation>
        <location evidence="1">Membrane</location>
        <topology evidence="1">Multi-pass membrane protein</topology>
    </subcellularLocation>
</comment>
<dbReference type="EMBL" id="PQWM01000029">
    <property type="protein sequence ID" value="RDZ11244.1"/>
    <property type="molecule type" value="Genomic_DNA"/>
</dbReference>
<reference evidence="6 7" key="1">
    <citation type="journal article" date="2018" name="Appl. Environ. Microbiol.">
        <title>Antimicrobial susceptibility testing and tentative epidemiological cut-off values of five Bacillus species relevant for use as animal feed additives or for plant protection.</title>
        <authorList>
            <person name="Agerso Y."/>
            <person name="Stuer-Lauridsen B."/>
            <person name="Bjerre K."/>
            <person name="Jensen M.G."/>
            <person name="Johansen E."/>
            <person name="Bennedsen M."/>
            <person name="Brockmann E."/>
            <person name="Nielsen B."/>
        </authorList>
    </citation>
    <scope>NUCLEOTIDE SEQUENCE [LARGE SCALE GENOMIC DNA]</scope>
    <source>
        <strain evidence="6 7">CHCC20162</strain>
    </source>
</reference>
<organism evidence="6 7">
    <name type="scientific">Priestia megaterium</name>
    <name type="common">Bacillus megaterium</name>
    <dbReference type="NCBI Taxonomy" id="1404"/>
    <lineage>
        <taxon>Bacteria</taxon>
        <taxon>Bacillati</taxon>
        <taxon>Bacillota</taxon>
        <taxon>Bacilli</taxon>
        <taxon>Bacillales</taxon>
        <taxon>Bacillaceae</taxon>
        <taxon>Priestia</taxon>
    </lineage>
</organism>
<dbReference type="RefSeq" id="WP_116077348.1">
    <property type="nucleotide sequence ID" value="NZ_CP187630.1"/>
</dbReference>
<gene>
    <name evidence="6" type="ORF">C3744_23120</name>
</gene>
<sequence>MLDSKFQPNADYTVQTFLDLVGQNTDVGSKKLWLSPTKYICIIYLQGLVDGEKLDNLTQHIVETKAKSETQTIDDIDSFISVIKDKEVYTYKQAISCFFKGQPLLFISESTTAYSLNMSMTKQRSLSEPTTEKVVRGPKIALIENLDENLGLLRQRSTEEEMVIEDIYIGNAKEHRTSIVFHNKHCQTHIVNQVREKLLDIPLDNIQDSGMIEEFLEEAPYSPFPQVQNTERPDRVLAAVNEGRVAILVDGSPFALLVPTTFDMIMKSPDDYYERWIAGSLLRLLRYLSIFITLFFSAIYISLVSFNQGLLPTELAITIAATRENVPFSPFIEAVVMEVTLELLREAGLRLPTPVGQTVGLVGGVVIGQAAVEAHIVSSVMIIVVSVSAIASFTVPQYGIGLSFRILRFVSMMIAAIFGLYGVTMFFLVLVIHLTKLESFGMAYFKPFFALNKKAWKDSYVRLPNKSLKQSKNKSQQN</sequence>
<dbReference type="GO" id="GO:0009847">
    <property type="term" value="P:spore germination"/>
    <property type="evidence" value="ECO:0007669"/>
    <property type="project" value="UniProtKB-UniRule"/>
</dbReference>
<keyword evidence="5" id="KW-0812">Transmembrane</keyword>
<dbReference type="PANTHER" id="PTHR22550">
    <property type="entry name" value="SPORE GERMINATION PROTEIN"/>
    <property type="match status" value="1"/>
</dbReference>
<feature type="transmembrane region" description="Helical" evidence="5">
    <location>
        <begin position="407"/>
        <end position="432"/>
    </location>
</feature>
<evidence type="ECO:0000256" key="4">
    <source>
        <dbReference type="PIRNR" id="PIRNR005690"/>
    </source>
</evidence>
<evidence type="ECO:0000256" key="1">
    <source>
        <dbReference type="ARBA" id="ARBA00004141"/>
    </source>
</evidence>
<dbReference type="Pfam" id="PF03323">
    <property type="entry name" value="GerA"/>
    <property type="match status" value="1"/>
</dbReference>
<feature type="transmembrane region" description="Helical" evidence="5">
    <location>
        <begin position="376"/>
        <end position="395"/>
    </location>
</feature>
<evidence type="ECO:0000256" key="2">
    <source>
        <dbReference type="ARBA" id="ARBA00005278"/>
    </source>
</evidence>
<dbReference type="InterPro" id="IPR050768">
    <property type="entry name" value="UPF0353/GerABKA_families"/>
</dbReference>
<dbReference type="Proteomes" id="UP000256519">
    <property type="component" value="Unassembled WGS sequence"/>
</dbReference>
<dbReference type="PIRSF" id="PIRSF005690">
    <property type="entry name" value="GerBA"/>
    <property type="match status" value="1"/>
</dbReference>
<evidence type="ECO:0000313" key="7">
    <source>
        <dbReference type="Proteomes" id="UP000256519"/>
    </source>
</evidence>
<dbReference type="InterPro" id="IPR004995">
    <property type="entry name" value="Spore_Ger"/>
</dbReference>
<comment type="similarity">
    <text evidence="2 4">Belongs to the GerABKA family.</text>
</comment>
<protein>
    <submittedName>
        <fullName evidence="6">Spore germination protein</fullName>
    </submittedName>
</protein>
<feature type="transmembrane region" description="Helical" evidence="5">
    <location>
        <begin position="284"/>
        <end position="303"/>
    </location>
</feature>
<evidence type="ECO:0000313" key="6">
    <source>
        <dbReference type="EMBL" id="RDZ11244.1"/>
    </source>
</evidence>
<comment type="caution">
    <text evidence="6">The sequence shown here is derived from an EMBL/GenBank/DDBJ whole genome shotgun (WGS) entry which is preliminary data.</text>
</comment>
<keyword evidence="5" id="KW-1133">Transmembrane helix</keyword>
<accession>A0A3D8WXB6</accession>
<dbReference type="AlphaFoldDB" id="A0A3D8WXB6"/>
<name>A0A3D8WXB6_PRIMG</name>